<dbReference type="AlphaFoldDB" id="A0AAD0AFU3"/>
<feature type="transmembrane region" description="Helical" evidence="6">
    <location>
        <begin position="372"/>
        <end position="392"/>
    </location>
</feature>
<dbReference type="Gene3D" id="1.10.4160.10">
    <property type="entry name" value="Hydantoin permease"/>
    <property type="match status" value="1"/>
</dbReference>
<evidence type="ECO:0000256" key="6">
    <source>
        <dbReference type="SAM" id="Phobius"/>
    </source>
</evidence>
<dbReference type="GO" id="GO:0015205">
    <property type="term" value="F:nucleobase transmembrane transporter activity"/>
    <property type="evidence" value="ECO:0007669"/>
    <property type="project" value="TreeGrafter"/>
</dbReference>
<feature type="transmembrane region" description="Helical" evidence="6">
    <location>
        <begin position="251"/>
        <end position="270"/>
    </location>
</feature>
<organism evidence="7">
    <name type="scientific">Faucicola osloensis</name>
    <name type="common">Moraxella osloensis</name>
    <dbReference type="NCBI Taxonomy" id="34062"/>
    <lineage>
        <taxon>Bacteria</taxon>
        <taxon>Pseudomonadati</taxon>
        <taxon>Pseudomonadota</taxon>
        <taxon>Gammaproteobacteria</taxon>
        <taxon>Moraxellales</taxon>
        <taxon>Moraxellaceae</taxon>
        <taxon>Faucicola</taxon>
    </lineage>
</organism>
<dbReference type="InterPro" id="IPR045225">
    <property type="entry name" value="Uracil/uridine/allantoin_perm"/>
</dbReference>
<reference evidence="7" key="1">
    <citation type="submission" date="2017-10" db="EMBL/GenBank/DDBJ databases">
        <title>Complete Genome Sequence from Moraxella oslensis YHS isolated from human skin.</title>
        <authorList>
            <person name="Lee K."/>
            <person name="Lim J.Y."/>
            <person name="Hwang I."/>
        </authorList>
    </citation>
    <scope>NUCLEOTIDE SEQUENCE</scope>
    <source>
        <strain evidence="7">YHS</strain>
        <plasmid evidence="7">pYHS3</plasmid>
    </source>
</reference>
<accession>A0AAD0AFU3</accession>
<dbReference type="InterPro" id="IPR001248">
    <property type="entry name" value="Pur-cyt_permease"/>
</dbReference>
<feature type="transmembrane region" description="Helical" evidence="6">
    <location>
        <begin position="181"/>
        <end position="199"/>
    </location>
</feature>
<feature type="transmembrane region" description="Helical" evidence="6">
    <location>
        <begin position="477"/>
        <end position="494"/>
    </location>
</feature>
<comment type="similarity">
    <text evidence="2">Belongs to the purine-cytosine permease (2.A.39) family.</text>
</comment>
<evidence type="ECO:0000256" key="4">
    <source>
        <dbReference type="ARBA" id="ARBA00022989"/>
    </source>
</evidence>
<dbReference type="GO" id="GO:0005886">
    <property type="term" value="C:plasma membrane"/>
    <property type="evidence" value="ECO:0007669"/>
    <property type="project" value="TreeGrafter"/>
</dbReference>
<keyword evidence="4 6" id="KW-1133">Transmembrane helix</keyword>
<keyword evidence="7" id="KW-0614">Plasmid</keyword>
<gene>
    <name evidence="7" type="ORF">YHS_10375</name>
</gene>
<keyword evidence="5 6" id="KW-0472">Membrane</keyword>
<feature type="transmembrane region" description="Helical" evidence="6">
    <location>
        <begin position="56"/>
        <end position="81"/>
    </location>
</feature>
<evidence type="ECO:0000256" key="2">
    <source>
        <dbReference type="ARBA" id="ARBA00008974"/>
    </source>
</evidence>
<sequence>MLDKSAIIAQTPSRPIISQYGTVHQLPTGYSDRLYNEDLAPLVAGKDRSSRQDWNWYNIFAFWMSDVHSVGGYVFAGSLFALGIQSWQVLLALIVGIMIVQVLCNLVAKPSQQAGVPYPVACRMPFGVFGANLPAIIRGLIAVAWYGVQTFLASKSLEIILLWAMPSLKSLEQTNLLGLNLLGWLAFMVMWVLQALVFWRGIDTIKKFIDWAGPAVYVVMLALMCWIVNRAGLANINLNLAEVKYHGMDSILPTITAIALVVSYFSGPMLNFGDFARYGKSYDDVKKGNFWGLPINFTLFALVTVVITSGTIPVFGKMLTDPIDTVARIDNVAVMLLGALTFVTATIGINIVANFVAPAFDFSNVSPKNISFRMGGFIAAIGAVFITPWNLFNSPQVIHYTLDILAAFIGPLFGILLTDFYLIRKQEIKVDDLYTTDQSGAYWYSNGWNPKAVMALIPAVVVGVAITLMGLKELADFNWFIGCGLGAVMYYILMPKTNNH</sequence>
<comment type="subcellular location">
    <subcellularLocation>
        <location evidence="1">Membrane</location>
        <topology evidence="1">Multi-pass membrane protein</topology>
    </subcellularLocation>
</comment>
<name>A0AAD0AFU3_FAUOS</name>
<geneLocation type="plasmid" evidence="7">
    <name>pYHS3</name>
</geneLocation>
<keyword evidence="3 6" id="KW-0812">Transmembrane</keyword>
<feature type="transmembrane region" description="Helical" evidence="6">
    <location>
        <begin position="211"/>
        <end position="231"/>
    </location>
</feature>
<feature type="transmembrane region" description="Helical" evidence="6">
    <location>
        <begin position="87"/>
        <end position="108"/>
    </location>
</feature>
<feature type="transmembrane region" description="Helical" evidence="6">
    <location>
        <begin position="452"/>
        <end position="471"/>
    </location>
</feature>
<evidence type="ECO:0000313" key="7">
    <source>
        <dbReference type="EMBL" id="ATQ84335.1"/>
    </source>
</evidence>
<feature type="transmembrane region" description="Helical" evidence="6">
    <location>
        <begin position="332"/>
        <end position="360"/>
    </location>
</feature>
<dbReference type="PANTHER" id="PTHR30618">
    <property type="entry name" value="NCS1 FAMILY PURINE/PYRIMIDINE TRANSPORTER"/>
    <property type="match status" value="1"/>
</dbReference>
<dbReference type="Pfam" id="PF02133">
    <property type="entry name" value="Transp_cyt_pur"/>
    <property type="match status" value="1"/>
</dbReference>
<dbReference type="EMBL" id="CP024179">
    <property type="protein sequence ID" value="ATQ84335.1"/>
    <property type="molecule type" value="Genomic_DNA"/>
</dbReference>
<evidence type="ECO:0000256" key="1">
    <source>
        <dbReference type="ARBA" id="ARBA00004141"/>
    </source>
</evidence>
<evidence type="ECO:0000256" key="3">
    <source>
        <dbReference type="ARBA" id="ARBA00022692"/>
    </source>
</evidence>
<proteinExistence type="inferred from homology"/>
<feature type="transmembrane region" description="Helical" evidence="6">
    <location>
        <begin position="404"/>
        <end position="423"/>
    </location>
</feature>
<protein>
    <submittedName>
        <fullName evidence="7">Nitrate reductase</fullName>
    </submittedName>
</protein>
<feature type="transmembrane region" description="Helical" evidence="6">
    <location>
        <begin position="290"/>
        <end position="312"/>
    </location>
</feature>
<dbReference type="PANTHER" id="PTHR30618:SF6">
    <property type="entry name" value="NCS1 FAMILY NUCLEOBASE:CATION SYMPORTER-1"/>
    <property type="match status" value="1"/>
</dbReference>
<evidence type="ECO:0000256" key="5">
    <source>
        <dbReference type="ARBA" id="ARBA00023136"/>
    </source>
</evidence>
<dbReference type="CDD" id="cd11555">
    <property type="entry name" value="SLC-NCS1sbd_u1"/>
    <property type="match status" value="1"/>
</dbReference>